<feature type="transmembrane region" description="Helical" evidence="6">
    <location>
        <begin position="134"/>
        <end position="152"/>
    </location>
</feature>
<reference evidence="8 9" key="1">
    <citation type="journal article" date="2010" name="J. Bacteriol.">
        <title>Complete genome sequence of Enterobacter cloacae subsp. cloacae type strain ATCC 13047.</title>
        <authorList>
            <person name="Ren Y."/>
            <person name="Ren Y."/>
            <person name="Zhou Z."/>
            <person name="Guo X."/>
            <person name="Li Y."/>
            <person name="Feng L."/>
            <person name="Wang L."/>
        </authorList>
    </citation>
    <scope>NUCLEOTIDE SEQUENCE [LARGE SCALE GENOMIC DNA]</scope>
    <source>
        <strain evidence="9">ATCC 13047 / DSM 30054 / NBRC 13535 / NCTC 10005 / WDCM 00083 / NCDC 279-56</strain>
        <plasmid evidence="8">pECL_A</plasmid>
    </source>
</reference>
<proteinExistence type="predicted"/>
<dbReference type="KEGG" id="enc:ECL_A246"/>
<feature type="transmembrane region" description="Helical" evidence="6">
    <location>
        <begin position="172"/>
        <end position="191"/>
    </location>
</feature>
<dbReference type="InterPro" id="IPR016174">
    <property type="entry name" value="Di-haem_cyt_TM"/>
</dbReference>
<dbReference type="EnsemblBacteria" id="ADF64931">
    <property type="protein sequence ID" value="ADF64931"/>
    <property type="gene ID" value="ECL_A246"/>
</dbReference>
<gene>
    <name evidence="8" type="ordered locus">ECL_A246</name>
</gene>
<evidence type="ECO:0000256" key="3">
    <source>
        <dbReference type="ARBA" id="ARBA00022692"/>
    </source>
</evidence>
<evidence type="ECO:0000313" key="9">
    <source>
        <dbReference type="Proteomes" id="UP000002363"/>
    </source>
</evidence>
<keyword evidence="4 6" id="KW-1133">Transmembrane helix</keyword>
<dbReference type="GO" id="GO:0009055">
    <property type="term" value="F:electron transfer activity"/>
    <property type="evidence" value="ECO:0007669"/>
    <property type="project" value="InterPro"/>
</dbReference>
<dbReference type="OrthoDB" id="6588368at2"/>
<feature type="domain" description="Cytochrome b561 bacterial/Ni-hydrogenase" evidence="7">
    <location>
        <begin position="26"/>
        <end position="193"/>
    </location>
</feature>
<evidence type="ECO:0000256" key="2">
    <source>
        <dbReference type="ARBA" id="ARBA00022475"/>
    </source>
</evidence>
<organism evidence="8 9">
    <name type="scientific">Enterobacter cloacae subsp. cloacae (strain ATCC 13047 / DSM 30054 / NBRC 13535 / NCTC 10005 / WDCM 00083 / NCDC 279-56)</name>
    <dbReference type="NCBI Taxonomy" id="716541"/>
    <lineage>
        <taxon>Bacteria</taxon>
        <taxon>Pseudomonadati</taxon>
        <taxon>Pseudomonadota</taxon>
        <taxon>Gammaproteobacteria</taxon>
        <taxon>Enterobacterales</taxon>
        <taxon>Enterobacteriaceae</taxon>
        <taxon>Enterobacter</taxon>
        <taxon>Enterobacter cloacae complex</taxon>
    </lineage>
</organism>
<dbReference type="AlphaFoldDB" id="A0A0H3CSK3"/>
<dbReference type="Proteomes" id="UP000002363">
    <property type="component" value="Plasmid pECL_A"/>
</dbReference>
<keyword evidence="2" id="KW-1003">Cell membrane</keyword>
<dbReference type="GO" id="GO:0005886">
    <property type="term" value="C:plasma membrane"/>
    <property type="evidence" value="ECO:0007669"/>
    <property type="project" value="UniProtKB-SubCell"/>
</dbReference>
<protein>
    <recommendedName>
        <fullName evidence="7">Cytochrome b561 bacterial/Ni-hydrogenase domain-containing protein</fullName>
    </recommendedName>
</protein>
<evidence type="ECO:0000259" key="7">
    <source>
        <dbReference type="Pfam" id="PF01292"/>
    </source>
</evidence>
<keyword evidence="8" id="KW-0614">Plasmid</keyword>
<accession>A0A0H3CSK3</accession>
<keyword evidence="5 6" id="KW-0472">Membrane</keyword>
<evidence type="ECO:0000256" key="4">
    <source>
        <dbReference type="ARBA" id="ARBA00022989"/>
    </source>
</evidence>
<dbReference type="Gene3D" id="1.20.950.20">
    <property type="entry name" value="Transmembrane di-heme cytochromes, Chain C"/>
    <property type="match status" value="1"/>
</dbReference>
<evidence type="ECO:0000256" key="6">
    <source>
        <dbReference type="SAM" id="Phobius"/>
    </source>
</evidence>
<feature type="transmembrane region" description="Helical" evidence="6">
    <location>
        <begin position="66"/>
        <end position="88"/>
    </location>
</feature>
<dbReference type="HOGENOM" id="CLU_117047_1_1_6"/>
<comment type="subcellular location">
    <subcellularLocation>
        <location evidence="1">Cell membrane</location>
        <topology evidence="1">Multi-pass membrane protein</topology>
    </subcellularLocation>
</comment>
<dbReference type="GO" id="GO:0022904">
    <property type="term" value="P:respiratory electron transport chain"/>
    <property type="evidence" value="ECO:0007669"/>
    <property type="project" value="InterPro"/>
</dbReference>
<dbReference type="InterPro" id="IPR011577">
    <property type="entry name" value="Cyt_b561_bac/Ni-Hgenase"/>
</dbReference>
<dbReference type="Pfam" id="PF01292">
    <property type="entry name" value="Ni_hydr_CYTB"/>
    <property type="match status" value="1"/>
</dbReference>
<dbReference type="eggNOG" id="ENOG5032QDR">
    <property type="taxonomic scope" value="Bacteria"/>
</dbReference>
<evidence type="ECO:0000256" key="1">
    <source>
        <dbReference type="ARBA" id="ARBA00004651"/>
    </source>
</evidence>
<dbReference type="EMBL" id="CP001919">
    <property type="protein sequence ID" value="ADF64931.1"/>
    <property type="molecule type" value="Genomic_DNA"/>
</dbReference>
<dbReference type="SUPFAM" id="SSF81342">
    <property type="entry name" value="Transmembrane di-heme cytochromes"/>
    <property type="match status" value="1"/>
</dbReference>
<evidence type="ECO:0000313" key="8">
    <source>
        <dbReference type="EMBL" id="ADF64931.1"/>
    </source>
</evidence>
<name>A0A0H3CSK3_ENTCC</name>
<keyword evidence="9" id="KW-1185">Reference proteome</keyword>
<feature type="transmembrane region" description="Helical" evidence="6">
    <location>
        <begin position="26"/>
        <end position="46"/>
    </location>
</feature>
<evidence type="ECO:0000256" key="5">
    <source>
        <dbReference type="ARBA" id="ARBA00023136"/>
    </source>
</evidence>
<geneLocation type="plasmid" evidence="8 9">
    <name>pECL_A</name>
</geneLocation>
<sequence>MIKIIDKFTKDSLMKLRLWNLLPHDYAPFFRILHIIVAFLILSQIINSNLTETEAIGEHSLEGVITWMHIISGLGLIICGFIMLSWMLTQRGFTYYFSWVGLDFSGIKQDIKTLTSFRLPDAHSGGIASTIQGFGVLALLIVALSGGLWFLLNTMQSNLAETVIHWHKFFTTFIEVYFYAHGAMGVLHILIEKYKSRSVNLSD</sequence>
<keyword evidence="3 6" id="KW-0812">Transmembrane</keyword>